<dbReference type="InterPro" id="IPR046756">
    <property type="entry name" value="VAS1/VOA1_TM"/>
</dbReference>
<evidence type="ECO:0000313" key="9">
    <source>
        <dbReference type="EMBL" id="EFA11226.1"/>
    </source>
</evidence>
<dbReference type="Gene3D" id="2.40.160.110">
    <property type="match status" value="1"/>
</dbReference>
<dbReference type="Proteomes" id="UP000007266">
    <property type="component" value="Linkage group 1"/>
</dbReference>
<comment type="subcellular location">
    <subcellularLocation>
        <location evidence="1">Membrane</location>
        <topology evidence="1">Single-pass membrane protein</topology>
    </subcellularLocation>
</comment>
<protein>
    <submittedName>
        <fullName evidence="9">Uncharacterized protein</fullName>
    </submittedName>
</protein>
<reference evidence="9 10" key="2">
    <citation type="journal article" date="2010" name="Nucleic Acids Res.">
        <title>BeetleBase in 2010: revisions to provide comprehensive genomic information for Tribolium castaneum.</title>
        <authorList>
            <person name="Kim H.S."/>
            <person name="Murphy T."/>
            <person name="Xia J."/>
            <person name="Caragea D."/>
            <person name="Park Y."/>
            <person name="Beeman R.W."/>
            <person name="Lorenzen M.D."/>
            <person name="Butcher S."/>
            <person name="Manak J.R."/>
            <person name="Brown S.J."/>
        </authorList>
    </citation>
    <scope>GENOME REANNOTATION</scope>
    <source>
        <strain evidence="9 10">Georgia GA2</strain>
    </source>
</reference>
<evidence type="ECO:0000256" key="4">
    <source>
        <dbReference type="ARBA" id="ARBA00022989"/>
    </source>
</evidence>
<dbReference type="EMBL" id="KQ971307">
    <property type="protein sequence ID" value="EFA11226.1"/>
    <property type="molecule type" value="Genomic_DNA"/>
</dbReference>
<evidence type="ECO:0000259" key="8">
    <source>
        <dbReference type="Pfam" id="PF20520"/>
    </source>
</evidence>
<evidence type="ECO:0000313" key="10">
    <source>
        <dbReference type="Proteomes" id="UP000007266"/>
    </source>
</evidence>
<dbReference type="STRING" id="7070.D6W7U7"/>
<proteinExistence type="inferred from homology"/>
<evidence type="ECO:0000256" key="5">
    <source>
        <dbReference type="ARBA" id="ARBA00023136"/>
    </source>
</evidence>
<evidence type="ECO:0000259" key="7">
    <source>
        <dbReference type="Pfam" id="PF05827"/>
    </source>
</evidence>
<dbReference type="Pfam" id="PF20520">
    <property type="entry name" value="Ac45-VOA1_TM"/>
    <property type="match status" value="1"/>
</dbReference>
<feature type="domain" description="V-type proton ATPase subunit S1 luminal" evidence="7">
    <location>
        <begin position="226"/>
        <end position="318"/>
    </location>
</feature>
<keyword evidence="10" id="KW-1185">Reference proteome</keyword>
<dbReference type="InterPro" id="IPR008388">
    <property type="entry name" value="Ac45_acc_su"/>
</dbReference>
<name>D6W7U7_TRICA</name>
<dbReference type="AlphaFoldDB" id="D6W7U7"/>
<dbReference type="Pfam" id="PF05827">
    <property type="entry name" value="VAS1_LD"/>
    <property type="match status" value="1"/>
</dbReference>
<dbReference type="GO" id="GO:0001671">
    <property type="term" value="F:ATPase activator activity"/>
    <property type="evidence" value="ECO:0000318"/>
    <property type="project" value="GO_Central"/>
</dbReference>
<keyword evidence="4 6" id="KW-1133">Transmembrane helix</keyword>
<dbReference type="HOGENOM" id="CLU_039408_1_0_1"/>
<evidence type="ECO:0000256" key="1">
    <source>
        <dbReference type="ARBA" id="ARBA00004167"/>
    </source>
</evidence>
<dbReference type="PANTHER" id="PTHR12471">
    <property type="entry name" value="VACUOLAR ATP SYNTHASE SUBUNIT S1"/>
    <property type="match status" value="1"/>
</dbReference>
<feature type="transmembrane region" description="Helical" evidence="6">
    <location>
        <begin position="338"/>
        <end position="358"/>
    </location>
</feature>
<dbReference type="FunCoup" id="D6W7U7">
    <property type="interactions" value="192"/>
</dbReference>
<evidence type="ECO:0000256" key="2">
    <source>
        <dbReference type="ARBA" id="ARBA00009037"/>
    </source>
</evidence>
<keyword evidence="5 6" id="KW-0472">Membrane</keyword>
<dbReference type="InParanoid" id="D6W7U7"/>
<reference evidence="9 10" key="1">
    <citation type="journal article" date="2008" name="Nature">
        <title>The genome of the model beetle and pest Tribolium castaneum.</title>
        <authorList>
            <consortium name="Tribolium Genome Sequencing Consortium"/>
            <person name="Richards S."/>
            <person name="Gibbs R.A."/>
            <person name="Weinstock G.M."/>
            <person name="Brown S.J."/>
            <person name="Denell R."/>
            <person name="Beeman R.W."/>
            <person name="Gibbs R."/>
            <person name="Beeman R.W."/>
            <person name="Brown S.J."/>
            <person name="Bucher G."/>
            <person name="Friedrich M."/>
            <person name="Grimmelikhuijzen C.J."/>
            <person name="Klingler M."/>
            <person name="Lorenzen M."/>
            <person name="Richards S."/>
            <person name="Roth S."/>
            <person name="Schroder R."/>
            <person name="Tautz D."/>
            <person name="Zdobnov E.M."/>
            <person name="Muzny D."/>
            <person name="Gibbs R.A."/>
            <person name="Weinstock G.M."/>
            <person name="Attaway T."/>
            <person name="Bell S."/>
            <person name="Buhay C.J."/>
            <person name="Chandrabose M.N."/>
            <person name="Chavez D."/>
            <person name="Clerk-Blankenburg K.P."/>
            <person name="Cree A."/>
            <person name="Dao M."/>
            <person name="Davis C."/>
            <person name="Chacko J."/>
            <person name="Dinh H."/>
            <person name="Dugan-Rocha S."/>
            <person name="Fowler G."/>
            <person name="Garner T.T."/>
            <person name="Garnes J."/>
            <person name="Gnirke A."/>
            <person name="Hawes A."/>
            <person name="Hernandez J."/>
            <person name="Hines S."/>
            <person name="Holder M."/>
            <person name="Hume J."/>
            <person name="Jhangiani S.N."/>
            <person name="Joshi V."/>
            <person name="Khan Z.M."/>
            <person name="Jackson L."/>
            <person name="Kovar C."/>
            <person name="Kowis A."/>
            <person name="Lee S."/>
            <person name="Lewis L.R."/>
            <person name="Margolis J."/>
            <person name="Morgan M."/>
            <person name="Nazareth L.V."/>
            <person name="Nguyen N."/>
            <person name="Okwuonu G."/>
            <person name="Parker D."/>
            <person name="Richards S."/>
            <person name="Ruiz S.J."/>
            <person name="Santibanez J."/>
            <person name="Savard J."/>
            <person name="Scherer S.E."/>
            <person name="Schneider B."/>
            <person name="Sodergren E."/>
            <person name="Tautz D."/>
            <person name="Vattahil S."/>
            <person name="Villasana D."/>
            <person name="White C.S."/>
            <person name="Wright R."/>
            <person name="Park Y."/>
            <person name="Beeman R.W."/>
            <person name="Lord J."/>
            <person name="Oppert B."/>
            <person name="Lorenzen M."/>
            <person name="Brown S."/>
            <person name="Wang L."/>
            <person name="Savard J."/>
            <person name="Tautz D."/>
            <person name="Richards S."/>
            <person name="Weinstock G."/>
            <person name="Gibbs R.A."/>
            <person name="Liu Y."/>
            <person name="Worley K."/>
            <person name="Weinstock G."/>
            <person name="Elsik C.G."/>
            <person name="Reese J.T."/>
            <person name="Elhaik E."/>
            <person name="Landan G."/>
            <person name="Graur D."/>
            <person name="Arensburger P."/>
            <person name="Atkinson P."/>
            <person name="Beeman R.W."/>
            <person name="Beidler J."/>
            <person name="Brown S.J."/>
            <person name="Demuth J.P."/>
            <person name="Drury D.W."/>
            <person name="Du Y.Z."/>
            <person name="Fujiwara H."/>
            <person name="Lorenzen M."/>
            <person name="Maselli V."/>
            <person name="Osanai M."/>
            <person name="Park Y."/>
            <person name="Robertson H.M."/>
            <person name="Tu Z."/>
            <person name="Wang J.J."/>
            <person name="Wang S."/>
            <person name="Richards S."/>
            <person name="Song H."/>
            <person name="Zhang L."/>
            <person name="Sodergren E."/>
            <person name="Werner D."/>
            <person name="Stanke M."/>
            <person name="Morgenstern B."/>
            <person name="Solovyev V."/>
            <person name="Kosarev P."/>
            <person name="Brown G."/>
            <person name="Chen H.C."/>
            <person name="Ermolaeva O."/>
            <person name="Hlavina W."/>
            <person name="Kapustin Y."/>
            <person name="Kiryutin B."/>
            <person name="Kitts P."/>
            <person name="Maglott D."/>
            <person name="Pruitt K."/>
            <person name="Sapojnikov V."/>
            <person name="Souvorov A."/>
            <person name="Mackey A.J."/>
            <person name="Waterhouse R.M."/>
            <person name="Wyder S."/>
            <person name="Zdobnov E.M."/>
            <person name="Zdobnov E.M."/>
            <person name="Wyder S."/>
            <person name="Kriventseva E.V."/>
            <person name="Kadowaki T."/>
            <person name="Bork P."/>
            <person name="Aranda M."/>
            <person name="Bao R."/>
            <person name="Beermann A."/>
            <person name="Berns N."/>
            <person name="Bolognesi R."/>
            <person name="Bonneton F."/>
            <person name="Bopp D."/>
            <person name="Brown S.J."/>
            <person name="Bucher G."/>
            <person name="Butts T."/>
            <person name="Chaumot A."/>
            <person name="Denell R.E."/>
            <person name="Ferrier D.E."/>
            <person name="Friedrich M."/>
            <person name="Gordon C.M."/>
            <person name="Jindra M."/>
            <person name="Klingler M."/>
            <person name="Lan Q."/>
            <person name="Lattorff H.M."/>
            <person name="Laudet V."/>
            <person name="von Levetsow C."/>
            <person name="Liu Z."/>
            <person name="Lutz R."/>
            <person name="Lynch J.A."/>
            <person name="da Fonseca R.N."/>
            <person name="Posnien N."/>
            <person name="Reuter R."/>
            <person name="Roth S."/>
            <person name="Savard J."/>
            <person name="Schinko J.B."/>
            <person name="Schmitt C."/>
            <person name="Schoppmeier M."/>
            <person name="Schroder R."/>
            <person name="Shippy T.D."/>
            <person name="Simonnet F."/>
            <person name="Marques-Souza H."/>
            <person name="Tautz D."/>
            <person name="Tomoyasu Y."/>
            <person name="Trauner J."/>
            <person name="Van der Zee M."/>
            <person name="Vervoort M."/>
            <person name="Wittkopp N."/>
            <person name="Wimmer E.A."/>
            <person name="Yang X."/>
            <person name="Jones A.K."/>
            <person name="Sattelle D.B."/>
            <person name="Ebert P.R."/>
            <person name="Nelson D."/>
            <person name="Scott J.G."/>
            <person name="Beeman R.W."/>
            <person name="Muthukrishnan S."/>
            <person name="Kramer K.J."/>
            <person name="Arakane Y."/>
            <person name="Beeman R.W."/>
            <person name="Zhu Q."/>
            <person name="Hogenkamp D."/>
            <person name="Dixit R."/>
            <person name="Oppert B."/>
            <person name="Jiang H."/>
            <person name="Zou Z."/>
            <person name="Marshall J."/>
            <person name="Elpidina E."/>
            <person name="Vinokurov K."/>
            <person name="Oppert C."/>
            <person name="Zou Z."/>
            <person name="Evans J."/>
            <person name="Lu Z."/>
            <person name="Zhao P."/>
            <person name="Sumathipala N."/>
            <person name="Altincicek B."/>
            <person name="Vilcinskas A."/>
            <person name="Williams M."/>
            <person name="Hultmark D."/>
            <person name="Hetru C."/>
            <person name="Jiang H."/>
            <person name="Grimmelikhuijzen C.J."/>
            <person name="Hauser F."/>
            <person name="Cazzamali G."/>
            <person name="Williamson M."/>
            <person name="Park Y."/>
            <person name="Li B."/>
            <person name="Tanaka Y."/>
            <person name="Predel R."/>
            <person name="Neupert S."/>
            <person name="Schachtner J."/>
            <person name="Verleyen P."/>
            <person name="Raible F."/>
            <person name="Bork P."/>
            <person name="Friedrich M."/>
            <person name="Walden K.K."/>
            <person name="Robertson H.M."/>
            <person name="Angeli S."/>
            <person name="Foret S."/>
            <person name="Bucher G."/>
            <person name="Schuetz S."/>
            <person name="Maleszka R."/>
            <person name="Wimmer E.A."/>
            <person name="Beeman R.W."/>
            <person name="Lorenzen M."/>
            <person name="Tomoyasu Y."/>
            <person name="Miller S.C."/>
            <person name="Grossmann D."/>
            <person name="Bucher G."/>
        </authorList>
    </citation>
    <scope>NUCLEOTIDE SEQUENCE [LARGE SCALE GENOMIC DNA]</scope>
    <source>
        <strain evidence="9 10">Georgia GA2</strain>
    </source>
</reference>
<dbReference type="eggNOG" id="KOG3868">
    <property type="taxonomic scope" value="Eukaryota"/>
</dbReference>
<dbReference type="InterPro" id="IPR046755">
    <property type="entry name" value="VAS1_LD"/>
</dbReference>
<dbReference type="PANTHER" id="PTHR12471:SF7">
    <property type="entry name" value="V-TYPE PROTON ATPASE SUBUNIT S1"/>
    <property type="match status" value="1"/>
</dbReference>
<feature type="domain" description="V-type proton ATPase subunit S1/VOA1 transmembrane" evidence="8">
    <location>
        <begin position="332"/>
        <end position="370"/>
    </location>
</feature>
<keyword evidence="3 6" id="KW-0812">Transmembrane</keyword>
<comment type="similarity">
    <text evidence="2">Belongs to the vacuolar ATPase subunit S1 family.</text>
</comment>
<dbReference type="GO" id="GO:0030641">
    <property type="term" value="P:regulation of cellular pH"/>
    <property type="evidence" value="ECO:0000318"/>
    <property type="project" value="GO_Central"/>
</dbReference>
<dbReference type="GO" id="GO:0033176">
    <property type="term" value="C:proton-transporting V-type ATPase complex"/>
    <property type="evidence" value="ECO:0000318"/>
    <property type="project" value="GO_Central"/>
</dbReference>
<dbReference type="PhylomeDB" id="D6W7U7"/>
<organism evidence="9 10">
    <name type="scientific">Tribolium castaneum</name>
    <name type="common">Red flour beetle</name>
    <dbReference type="NCBI Taxonomy" id="7070"/>
    <lineage>
        <taxon>Eukaryota</taxon>
        <taxon>Metazoa</taxon>
        <taxon>Ecdysozoa</taxon>
        <taxon>Arthropoda</taxon>
        <taxon>Hexapoda</taxon>
        <taxon>Insecta</taxon>
        <taxon>Pterygota</taxon>
        <taxon>Neoptera</taxon>
        <taxon>Endopterygota</taxon>
        <taxon>Coleoptera</taxon>
        <taxon>Polyphaga</taxon>
        <taxon>Cucujiformia</taxon>
        <taxon>Tenebrionidae</taxon>
        <taxon>Tenebrionidae incertae sedis</taxon>
        <taxon>Tribolium</taxon>
    </lineage>
</organism>
<accession>D6W7U7</accession>
<gene>
    <name evidence="9" type="primary">AUGUSTUS-3.0.2_10758</name>
    <name evidence="9" type="ORF">TcasGA2_TC010758</name>
</gene>
<sequence>MWGTTKLSERVPALHKISQDSFKDTLLEYLKEDPYIIVFVEPTLSPEDFAQHDQNGDIAFPNLHGLKKLKNHVAYKPYVQNPVRAVKQLNKEVTELSIASLLSSSNVPKDNILIIDLNDAKDDEPRFHMLKRHDSDIVSIYKDILEQRNNVLAIYTANHTSWIAPEDITHSRSRSLLQSEDTEEKDTGHLYTSEHVLLYLSKDGMYQVDKESSGILIDDSFTLHEETTSKDNKENITAILSSGKSDLSVNFDIKFNNVSGYWYLTSMSVKKGGKEDPIVGISDYFAPRGFSYHCSTFNLSTTDKNATLSLPGFQIQPFPKNNTFGDAYDCVGFTSVPIWSGLFITIILLLIVTFGLTMMMDIKTMDRFDDPKGKTITITASE</sequence>
<evidence type="ECO:0000256" key="3">
    <source>
        <dbReference type="ARBA" id="ARBA00022692"/>
    </source>
</evidence>
<evidence type="ECO:0000256" key="6">
    <source>
        <dbReference type="SAM" id="Phobius"/>
    </source>
</evidence>
<dbReference type="OMA" id="ISCYASI"/>